<sequence length="117" mass="12884">MARVLLLFVVLEAILSNGRKCESVCLASFSGTVPICSDPFGCEMRLKQLSIATIELIGCLLNFRSVKCVTLSFLAAVNNAAGWSQERNLSKYISSHFPSSSLTTDRRRIMANTCKMM</sequence>
<name>A0A9J2PEG1_ASCLU</name>
<dbReference type="Proteomes" id="UP000036681">
    <property type="component" value="Unplaced"/>
</dbReference>
<accession>A0A9J2PEG1</accession>
<dbReference type="AlphaFoldDB" id="A0A9J2PEG1"/>
<reference evidence="3" key="1">
    <citation type="submission" date="2023-03" db="UniProtKB">
        <authorList>
            <consortium name="WormBaseParasite"/>
        </authorList>
    </citation>
    <scope>IDENTIFICATION</scope>
</reference>
<dbReference type="WBParaSite" id="ALUE_0000836501-mRNA-1">
    <property type="protein sequence ID" value="ALUE_0000836501-mRNA-1"/>
    <property type="gene ID" value="ALUE_0000836501"/>
</dbReference>
<feature type="chain" id="PRO_5039926314" evidence="1">
    <location>
        <begin position="22"/>
        <end position="117"/>
    </location>
</feature>
<keyword evidence="2" id="KW-1185">Reference proteome</keyword>
<evidence type="ECO:0000256" key="1">
    <source>
        <dbReference type="SAM" id="SignalP"/>
    </source>
</evidence>
<evidence type="ECO:0000313" key="3">
    <source>
        <dbReference type="WBParaSite" id="ALUE_0000836501-mRNA-1"/>
    </source>
</evidence>
<feature type="signal peptide" evidence="1">
    <location>
        <begin position="1"/>
        <end position="21"/>
    </location>
</feature>
<organism evidence="2 3">
    <name type="scientific">Ascaris lumbricoides</name>
    <name type="common">Giant roundworm</name>
    <dbReference type="NCBI Taxonomy" id="6252"/>
    <lineage>
        <taxon>Eukaryota</taxon>
        <taxon>Metazoa</taxon>
        <taxon>Ecdysozoa</taxon>
        <taxon>Nematoda</taxon>
        <taxon>Chromadorea</taxon>
        <taxon>Rhabditida</taxon>
        <taxon>Spirurina</taxon>
        <taxon>Ascaridomorpha</taxon>
        <taxon>Ascaridoidea</taxon>
        <taxon>Ascarididae</taxon>
        <taxon>Ascaris</taxon>
    </lineage>
</organism>
<keyword evidence="1" id="KW-0732">Signal</keyword>
<evidence type="ECO:0000313" key="2">
    <source>
        <dbReference type="Proteomes" id="UP000036681"/>
    </source>
</evidence>
<protein>
    <submittedName>
        <fullName evidence="3">Secreted protein</fullName>
    </submittedName>
</protein>
<proteinExistence type="predicted"/>